<dbReference type="OrthoDB" id="7285081at2"/>
<dbReference type="EMBL" id="QYUK01000011">
    <property type="protein sequence ID" value="RJF87112.1"/>
    <property type="molecule type" value="Genomic_DNA"/>
</dbReference>
<keyword evidence="2" id="KW-0472">Membrane</keyword>
<evidence type="ECO:0000313" key="4">
    <source>
        <dbReference type="EMBL" id="RJF87112.1"/>
    </source>
</evidence>
<reference evidence="4 5" key="1">
    <citation type="submission" date="2018-09" db="EMBL/GenBank/DDBJ databases">
        <authorList>
            <person name="Zhu H."/>
        </authorList>
    </citation>
    <scope>NUCLEOTIDE SEQUENCE [LARGE SCALE GENOMIC DNA]</scope>
    <source>
        <strain evidence="4 5">K1W22B-8</strain>
    </source>
</reference>
<name>A0A418WAR1_9PROT</name>
<feature type="region of interest" description="Disordered" evidence="1">
    <location>
        <begin position="106"/>
        <end position="132"/>
    </location>
</feature>
<evidence type="ECO:0000256" key="1">
    <source>
        <dbReference type="SAM" id="MobiDB-lite"/>
    </source>
</evidence>
<proteinExistence type="predicted"/>
<dbReference type="Proteomes" id="UP000284605">
    <property type="component" value="Unassembled WGS sequence"/>
</dbReference>
<evidence type="ECO:0000256" key="2">
    <source>
        <dbReference type="SAM" id="Phobius"/>
    </source>
</evidence>
<sequence>MTTIGLILDLVLAGLLIATVVLAVRLHKKLQGLKGGHDELRLLVEGLNEATRRAQAGLMELRMAAEASATRLGNQVDVARQSTDELALLVASANNLADRLVKVGAPARPAEPSMRGNGGGEPSLLRALRDVR</sequence>
<evidence type="ECO:0000313" key="5">
    <source>
        <dbReference type="Proteomes" id="UP000284605"/>
    </source>
</evidence>
<dbReference type="InterPro" id="IPR045531">
    <property type="entry name" value="DUF6468"/>
</dbReference>
<accession>A0A418WAR1</accession>
<keyword evidence="2" id="KW-1133">Transmembrane helix</keyword>
<feature type="domain" description="DUF6468" evidence="3">
    <location>
        <begin position="33"/>
        <end position="108"/>
    </location>
</feature>
<keyword evidence="5" id="KW-1185">Reference proteome</keyword>
<evidence type="ECO:0000259" key="3">
    <source>
        <dbReference type="Pfam" id="PF20072"/>
    </source>
</evidence>
<dbReference type="RefSeq" id="WP_119777755.1">
    <property type="nucleotide sequence ID" value="NZ_QYUK01000011.1"/>
</dbReference>
<protein>
    <recommendedName>
        <fullName evidence="3">DUF6468 domain-containing protein</fullName>
    </recommendedName>
</protein>
<feature type="transmembrane region" description="Helical" evidence="2">
    <location>
        <begin position="6"/>
        <end position="24"/>
    </location>
</feature>
<dbReference type="Pfam" id="PF20072">
    <property type="entry name" value="DUF6468"/>
    <property type="match status" value="1"/>
</dbReference>
<keyword evidence="2" id="KW-0812">Transmembrane</keyword>
<gene>
    <name evidence="4" type="ORF">D3874_08805</name>
</gene>
<comment type="caution">
    <text evidence="4">The sequence shown here is derived from an EMBL/GenBank/DDBJ whole genome shotgun (WGS) entry which is preliminary data.</text>
</comment>
<organism evidence="4 5">
    <name type="scientific">Oleomonas cavernae</name>
    <dbReference type="NCBI Taxonomy" id="2320859"/>
    <lineage>
        <taxon>Bacteria</taxon>
        <taxon>Pseudomonadati</taxon>
        <taxon>Pseudomonadota</taxon>
        <taxon>Alphaproteobacteria</taxon>
        <taxon>Acetobacterales</taxon>
        <taxon>Acetobacteraceae</taxon>
        <taxon>Oleomonas</taxon>
    </lineage>
</organism>
<dbReference type="AlphaFoldDB" id="A0A418WAR1"/>